<evidence type="ECO:0000259" key="2">
    <source>
        <dbReference type="PROSITE" id="PS50894"/>
    </source>
</evidence>
<dbReference type="Proteomes" id="UP000603545">
    <property type="component" value="Unassembled WGS sequence"/>
</dbReference>
<dbReference type="Pfam" id="PF01627">
    <property type="entry name" value="Hpt"/>
    <property type="match status" value="1"/>
</dbReference>
<proteinExistence type="predicted"/>
<dbReference type="PANTHER" id="PTHR28242">
    <property type="entry name" value="PHOSPHORELAY INTERMEDIATE PROTEIN YPD1"/>
    <property type="match status" value="1"/>
</dbReference>
<protein>
    <submittedName>
        <fullName evidence="3">Hpt domain-containing protein</fullName>
    </submittedName>
</protein>
<gene>
    <name evidence="3" type="ORF">H8E80_06870</name>
</gene>
<dbReference type="InterPro" id="IPR036641">
    <property type="entry name" value="HPT_dom_sf"/>
</dbReference>
<dbReference type="GO" id="GO:0043424">
    <property type="term" value="F:protein histidine kinase binding"/>
    <property type="evidence" value="ECO:0007669"/>
    <property type="project" value="InterPro"/>
</dbReference>
<feature type="modified residue" description="Phosphohistidine" evidence="1">
    <location>
        <position position="61"/>
    </location>
</feature>
<dbReference type="PANTHER" id="PTHR28242:SF52">
    <property type="entry name" value="PHOSPHORELAY INTERMEDIATE PROTEIN YPD1"/>
    <property type="match status" value="1"/>
</dbReference>
<evidence type="ECO:0000313" key="3">
    <source>
        <dbReference type="EMBL" id="MBC8199751.1"/>
    </source>
</evidence>
<name>A0A8J6N8I2_9BACT</name>
<dbReference type="EMBL" id="JACNLL010000063">
    <property type="protein sequence ID" value="MBC8199751.1"/>
    <property type="molecule type" value="Genomic_DNA"/>
</dbReference>
<dbReference type="GO" id="GO:0009927">
    <property type="term" value="F:histidine phosphotransfer kinase activity"/>
    <property type="evidence" value="ECO:0007669"/>
    <property type="project" value="InterPro"/>
</dbReference>
<dbReference type="PROSITE" id="PS50894">
    <property type="entry name" value="HPT"/>
    <property type="match status" value="1"/>
</dbReference>
<dbReference type="SUPFAM" id="SSF47226">
    <property type="entry name" value="Histidine-containing phosphotransfer domain, HPT domain"/>
    <property type="match status" value="1"/>
</dbReference>
<dbReference type="GO" id="GO:0005737">
    <property type="term" value="C:cytoplasm"/>
    <property type="evidence" value="ECO:0007669"/>
    <property type="project" value="TreeGrafter"/>
</dbReference>
<feature type="domain" description="HPt" evidence="2">
    <location>
        <begin position="22"/>
        <end position="115"/>
    </location>
</feature>
<accession>A0A8J6N8I2</accession>
<sequence length="116" mass="13358">MKEENDKPVFDRDYALEVTDGDTEFLKELADLFNADYPQKLAEISRAIEEKDFKAIDKTAHSLKGASGNLGLTRVYELAFEIEKMGKAENIEGIDKIYQELEKELERFKEFALSLF</sequence>
<dbReference type="CDD" id="cd00088">
    <property type="entry name" value="HPT"/>
    <property type="match status" value="1"/>
</dbReference>
<dbReference type="SMART" id="SM00073">
    <property type="entry name" value="HPT"/>
    <property type="match status" value="1"/>
</dbReference>
<evidence type="ECO:0000256" key="1">
    <source>
        <dbReference type="PROSITE-ProRule" id="PRU00110"/>
    </source>
</evidence>
<keyword evidence="1" id="KW-0597">Phosphoprotein</keyword>
<dbReference type="AlphaFoldDB" id="A0A8J6N8I2"/>
<dbReference type="InterPro" id="IPR008207">
    <property type="entry name" value="Sig_transdc_His_kin_Hpt_dom"/>
</dbReference>
<dbReference type="InterPro" id="IPR045871">
    <property type="entry name" value="AHP1-5/YPD1"/>
</dbReference>
<dbReference type="GO" id="GO:0000160">
    <property type="term" value="P:phosphorelay signal transduction system"/>
    <property type="evidence" value="ECO:0007669"/>
    <property type="project" value="InterPro"/>
</dbReference>
<evidence type="ECO:0000313" key="4">
    <source>
        <dbReference type="Proteomes" id="UP000603545"/>
    </source>
</evidence>
<organism evidence="3 4">
    <name type="scientific">Candidatus Desulfaltia bathyphila</name>
    <dbReference type="NCBI Taxonomy" id="2841697"/>
    <lineage>
        <taxon>Bacteria</taxon>
        <taxon>Pseudomonadati</taxon>
        <taxon>Thermodesulfobacteriota</taxon>
        <taxon>Desulfobacteria</taxon>
        <taxon>Desulfobacterales</taxon>
        <taxon>Desulfobacterales incertae sedis</taxon>
        <taxon>Candidatus Desulfaltia</taxon>
    </lineage>
</organism>
<comment type="caution">
    <text evidence="3">The sequence shown here is derived from an EMBL/GenBank/DDBJ whole genome shotgun (WGS) entry which is preliminary data.</text>
</comment>
<dbReference type="Gene3D" id="1.20.120.160">
    <property type="entry name" value="HPT domain"/>
    <property type="match status" value="1"/>
</dbReference>
<reference evidence="3 4" key="1">
    <citation type="submission" date="2020-08" db="EMBL/GenBank/DDBJ databases">
        <title>Bridging the membrane lipid divide: bacteria of the FCB group superphylum have the potential to synthesize archaeal ether lipids.</title>
        <authorList>
            <person name="Villanueva L."/>
            <person name="Von Meijenfeldt F.A.B."/>
            <person name="Westbye A.B."/>
            <person name="Yadav S."/>
            <person name="Hopmans E.C."/>
            <person name="Dutilh B.E."/>
            <person name="Sinninghe Damste J.S."/>
        </authorList>
    </citation>
    <scope>NUCLEOTIDE SEQUENCE [LARGE SCALE GENOMIC DNA]</scope>
    <source>
        <strain evidence="3">NIOZ-UU82</strain>
    </source>
</reference>